<protein>
    <submittedName>
        <fullName evidence="2">GCN5-like N-acetyltransferase</fullName>
    </submittedName>
</protein>
<dbReference type="InterPro" id="IPR016181">
    <property type="entry name" value="Acyl_CoA_acyltransferase"/>
</dbReference>
<organism evidence="2 3">
    <name type="scientific">Hungatella hathewayi</name>
    <dbReference type="NCBI Taxonomy" id="154046"/>
    <lineage>
        <taxon>Bacteria</taxon>
        <taxon>Bacillati</taxon>
        <taxon>Bacillota</taxon>
        <taxon>Clostridia</taxon>
        <taxon>Lachnospirales</taxon>
        <taxon>Lachnospiraceae</taxon>
        <taxon>Hungatella</taxon>
    </lineage>
</organism>
<dbReference type="InterPro" id="IPR052564">
    <property type="entry name" value="N-acetyltrans/Recomb-assoc"/>
</dbReference>
<dbReference type="Gene3D" id="3.40.630.30">
    <property type="match status" value="1"/>
</dbReference>
<dbReference type="RefSeq" id="WP_055658651.1">
    <property type="nucleotide sequence ID" value="NZ_CABIXC010000015.1"/>
</dbReference>
<dbReference type="PANTHER" id="PTHR43451">
    <property type="entry name" value="ACETYLTRANSFERASE (GNAT) FAMILY PROTEIN"/>
    <property type="match status" value="1"/>
</dbReference>
<dbReference type="CDD" id="cd04301">
    <property type="entry name" value="NAT_SF"/>
    <property type="match status" value="1"/>
</dbReference>
<evidence type="ECO:0000313" key="3">
    <source>
        <dbReference type="Proteomes" id="UP000095651"/>
    </source>
</evidence>
<accession>A0A174JF66</accession>
<dbReference type="PROSITE" id="PS51186">
    <property type="entry name" value="GNAT"/>
    <property type="match status" value="1"/>
</dbReference>
<proteinExistence type="predicted"/>
<dbReference type="EMBL" id="CYZE01000015">
    <property type="protein sequence ID" value="CUO97291.1"/>
    <property type="molecule type" value="Genomic_DNA"/>
</dbReference>
<evidence type="ECO:0000259" key="1">
    <source>
        <dbReference type="PROSITE" id="PS51186"/>
    </source>
</evidence>
<evidence type="ECO:0000313" key="2">
    <source>
        <dbReference type="EMBL" id="CUO97291.1"/>
    </source>
</evidence>
<dbReference type="PANTHER" id="PTHR43451:SF1">
    <property type="entry name" value="ACETYLTRANSFERASE"/>
    <property type="match status" value="1"/>
</dbReference>
<dbReference type="Proteomes" id="UP000095651">
    <property type="component" value="Unassembled WGS sequence"/>
</dbReference>
<dbReference type="AlphaFoldDB" id="A0A174JF66"/>
<dbReference type="SUPFAM" id="SSF55729">
    <property type="entry name" value="Acyl-CoA N-acyltransferases (Nat)"/>
    <property type="match status" value="1"/>
</dbReference>
<dbReference type="Pfam" id="PF13673">
    <property type="entry name" value="Acetyltransf_10"/>
    <property type="match status" value="1"/>
</dbReference>
<feature type="domain" description="N-acetyltransferase" evidence="1">
    <location>
        <begin position="1"/>
        <end position="148"/>
    </location>
</feature>
<name>A0A174JF66_9FIRM</name>
<sequence>MEYFKASEEHAEQIYNLVQNTITAVYPRYYPEAVVDFFCSLHNRTNISRDIEDGCVRVLWNDGRIVGTGSCKGSHITRVFVAPEFQGQGYGRHIMENLEREIAREYPSICLDASLSAAHFYESMGYKTVRHGKTEVEDNAILVYEMMEKQMTKNL</sequence>
<dbReference type="GO" id="GO:0016747">
    <property type="term" value="F:acyltransferase activity, transferring groups other than amino-acyl groups"/>
    <property type="evidence" value="ECO:0007669"/>
    <property type="project" value="InterPro"/>
</dbReference>
<gene>
    <name evidence="2" type="ORF">ERS852407_04575</name>
</gene>
<dbReference type="InterPro" id="IPR000182">
    <property type="entry name" value="GNAT_dom"/>
</dbReference>
<reference evidence="2 3" key="1">
    <citation type="submission" date="2015-09" db="EMBL/GenBank/DDBJ databases">
        <authorList>
            <consortium name="Pathogen Informatics"/>
        </authorList>
    </citation>
    <scope>NUCLEOTIDE SEQUENCE [LARGE SCALE GENOMIC DNA]</scope>
    <source>
        <strain evidence="2 3">2789STDY5608850</strain>
    </source>
</reference>
<keyword evidence="2" id="KW-0808">Transferase</keyword>